<proteinExistence type="predicted"/>
<gene>
    <name evidence="1" type="ORF">BHS09_23275</name>
</gene>
<dbReference type="Proteomes" id="UP000320179">
    <property type="component" value="Chromosome"/>
</dbReference>
<protein>
    <recommendedName>
        <fullName evidence="3">Transposase</fullName>
    </recommendedName>
</protein>
<organism evidence="1 2">
    <name type="scientific">Myxococcus xanthus</name>
    <dbReference type="NCBI Taxonomy" id="34"/>
    <lineage>
        <taxon>Bacteria</taxon>
        <taxon>Pseudomonadati</taxon>
        <taxon>Myxococcota</taxon>
        <taxon>Myxococcia</taxon>
        <taxon>Myxococcales</taxon>
        <taxon>Cystobacterineae</taxon>
        <taxon>Myxococcaceae</taxon>
        <taxon>Myxococcus</taxon>
    </lineage>
</organism>
<evidence type="ECO:0000313" key="2">
    <source>
        <dbReference type="Proteomes" id="UP000320179"/>
    </source>
</evidence>
<name>A0AAE6KTS3_MYXXA</name>
<dbReference type="AlphaFoldDB" id="A0AAE6KTS3"/>
<sequence>MSLDNNHVVRQLRDMVVSRKNHYGSKSQRGTEVAALFYSLIETARLPGEAPGHDLRRAVLAAIENPGTITLRHRQD</sequence>
<accession>A0AAE6KTS3</accession>
<dbReference type="EMBL" id="CP017174">
    <property type="protein sequence ID" value="QDE69667.1"/>
    <property type="molecule type" value="Genomic_DNA"/>
</dbReference>
<reference evidence="1 2" key="1">
    <citation type="journal article" date="2019" name="Science">
        <title>Social genes are selection hotspots in kin groups of a soil microbe.</title>
        <authorList>
            <person name="Wielgoss S."/>
            <person name="Wolfensberger R."/>
            <person name="Sun L."/>
            <person name="Fiegna F."/>
            <person name="Velicer G.J."/>
        </authorList>
    </citation>
    <scope>NUCLEOTIDE SEQUENCE [LARGE SCALE GENOMIC DNA]</scope>
    <source>
        <strain evidence="1 2">MC3.5.9c15</strain>
    </source>
</reference>
<evidence type="ECO:0008006" key="3">
    <source>
        <dbReference type="Google" id="ProtNLM"/>
    </source>
</evidence>
<evidence type="ECO:0000313" key="1">
    <source>
        <dbReference type="EMBL" id="QDE69667.1"/>
    </source>
</evidence>